<dbReference type="InterPro" id="IPR012545">
    <property type="entry name" value="DUF1697"/>
</dbReference>
<dbReference type="Proteomes" id="UP000291933">
    <property type="component" value="Unassembled WGS sequence"/>
</dbReference>
<dbReference type="SUPFAM" id="SSF160379">
    <property type="entry name" value="SP0830-like"/>
    <property type="match status" value="1"/>
</dbReference>
<organism evidence="1 2">
    <name type="scientific">Propioniciclava tarda</name>
    <dbReference type="NCBI Taxonomy" id="433330"/>
    <lineage>
        <taxon>Bacteria</taxon>
        <taxon>Bacillati</taxon>
        <taxon>Actinomycetota</taxon>
        <taxon>Actinomycetes</taxon>
        <taxon>Propionibacteriales</taxon>
        <taxon>Propionibacteriaceae</taxon>
        <taxon>Propioniciclava</taxon>
    </lineage>
</organism>
<dbReference type="RefSeq" id="WP_131170682.1">
    <property type="nucleotide sequence ID" value="NZ_FXTL01000001.1"/>
</dbReference>
<gene>
    <name evidence="1" type="ORF">ET996_00970</name>
</gene>
<evidence type="ECO:0000313" key="1">
    <source>
        <dbReference type="EMBL" id="TBT96270.1"/>
    </source>
</evidence>
<dbReference type="AlphaFoldDB" id="A0A4Q9KQD2"/>
<proteinExistence type="predicted"/>
<keyword evidence="2" id="KW-1185">Reference proteome</keyword>
<protein>
    <submittedName>
        <fullName evidence="1">DUF1697 domain-containing protein</fullName>
    </submittedName>
</protein>
<dbReference type="Pfam" id="PF08002">
    <property type="entry name" value="DUF1697"/>
    <property type="match status" value="1"/>
</dbReference>
<dbReference type="OrthoDB" id="5067020at2"/>
<sequence>MHSDAGLTCVRVAFFRNLNLGQRRSHSPTSAELLDAFARVGVPDARNCRSNGTVIFTAPGGTEQARAVVRILGEVCGYSDAVLVRSARWVSKVARRLPDRPGINVTLFDGRADPGLPLPWIEPTTGLEILHLDHRHAITAWPADAAYGEPCGPVLARIMETPTTTRSAATFTLLADRLTGLAAP</sequence>
<reference evidence="1 2" key="1">
    <citation type="submission" date="2019-01" db="EMBL/GenBank/DDBJ databases">
        <title>Lactibacter flavus gen. nov., sp. nov., a novel bacterium of the family Propionibacteriaceae isolated from raw milk and dairy products.</title>
        <authorList>
            <person name="Huptas C."/>
            <person name="Wenning M."/>
            <person name="Breitenwieser F."/>
            <person name="Doll E."/>
            <person name="Von Neubeck M."/>
            <person name="Busse H.-J."/>
            <person name="Scherer S."/>
        </authorList>
    </citation>
    <scope>NUCLEOTIDE SEQUENCE [LARGE SCALE GENOMIC DNA]</scope>
    <source>
        <strain evidence="1 2">DSM 22130</strain>
    </source>
</reference>
<comment type="caution">
    <text evidence="1">The sequence shown here is derived from an EMBL/GenBank/DDBJ whole genome shotgun (WGS) entry which is preliminary data.</text>
</comment>
<evidence type="ECO:0000313" key="2">
    <source>
        <dbReference type="Proteomes" id="UP000291933"/>
    </source>
</evidence>
<dbReference type="EMBL" id="SDMR01000001">
    <property type="protein sequence ID" value="TBT96270.1"/>
    <property type="molecule type" value="Genomic_DNA"/>
</dbReference>
<name>A0A4Q9KQD2_PROTD</name>
<accession>A0A4Q9KQD2</accession>